<sequence>MIKIISLLLFCLFAFALISSGKTYSRKASEKTVFKSARFDTIPVTDGPYVFITGDSIIEKKINNGVLKTQSSALSSIKSQFDNASSTYTNASKIAALSDVHGQFDLTKTILVNNSIIDADENWAYGDGHLVIVGDVFDRGPKVTELLWLIYKLEKQAEQAGGKVHYLLGNHEYMVMRNDLRYINKKYRKTERILRTHYNELYGNETLLGRWLRSKATILQIDNYLFVHGGISLDFIDSGVTIETANQKMRASLLDEATGATWDSIYFEYNNTESPIWYRGYFSEAFKKGELKKILKSLKVDHIIVGHTSQEQIESLFNNKILAVDTSIKNGVSGEILFIENGLFYRGLKNGKKVEIVK</sequence>
<dbReference type="PANTHER" id="PTHR46546:SF4">
    <property type="entry name" value="SHEWANELLA-LIKE PROTEIN PHOSPHATASE 1"/>
    <property type="match status" value="1"/>
</dbReference>
<name>A0A918R7W5_9FLAO</name>
<dbReference type="EMBL" id="BMWZ01000006">
    <property type="protein sequence ID" value="GGZ87052.1"/>
    <property type="molecule type" value="Genomic_DNA"/>
</dbReference>
<dbReference type="InterPro" id="IPR029052">
    <property type="entry name" value="Metallo-depent_PP-like"/>
</dbReference>
<organism evidence="2 3">
    <name type="scientific">Algibacter mikhailovii</name>
    <dbReference type="NCBI Taxonomy" id="425498"/>
    <lineage>
        <taxon>Bacteria</taxon>
        <taxon>Pseudomonadati</taxon>
        <taxon>Bacteroidota</taxon>
        <taxon>Flavobacteriia</taxon>
        <taxon>Flavobacteriales</taxon>
        <taxon>Flavobacteriaceae</taxon>
        <taxon>Algibacter</taxon>
    </lineage>
</organism>
<comment type="caution">
    <text evidence="2">The sequence shown here is derived from an EMBL/GenBank/DDBJ whole genome shotgun (WGS) entry which is preliminary data.</text>
</comment>
<evidence type="ECO:0000313" key="3">
    <source>
        <dbReference type="Proteomes" id="UP000636004"/>
    </source>
</evidence>
<evidence type="ECO:0000313" key="2">
    <source>
        <dbReference type="EMBL" id="GGZ87052.1"/>
    </source>
</evidence>
<dbReference type="RefSeq" id="WP_189361472.1">
    <property type="nucleotide sequence ID" value="NZ_BMWZ01000006.1"/>
</dbReference>
<dbReference type="PANTHER" id="PTHR46546">
    <property type="entry name" value="SHEWANELLA-LIKE PROTEIN PHOSPHATASE 1"/>
    <property type="match status" value="1"/>
</dbReference>
<protein>
    <submittedName>
        <fullName evidence="2">Metallophosphoesterase</fullName>
    </submittedName>
</protein>
<dbReference type="GO" id="GO:0016787">
    <property type="term" value="F:hydrolase activity"/>
    <property type="evidence" value="ECO:0007669"/>
    <property type="project" value="InterPro"/>
</dbReference>
<dbReference type="AlphaFoldDB" id="A0A918R7W5"/>
<dbReference type="Pfam" id="PF00149">
    <property type="entry name" value="Metallophos"/>
    <property type="match status" value="1"/>
</dbReference>
<accession>A0A918R7W5</accession>
<keyword evidence="3" id="KW-1185">Reference proteome</keyword>
<proteinExistence type="predicted"/>
<evidence type="ECO:0000259" key="1">
    <source>
        <dbReference type="Pfam" id="PF00149"/>
    </source>
</evidence>
<dbReference type="InterPro" id="IPR004843">
    <property type="entry name" value="Calcineurin-like_PHP"/>
</dbReference>
<reference evidence="2" key="2">
    <citation type="submission" date="2020-09" db="EMBL/GenBank/DDBJ databases">
        <authorList>
            <person name="Sun Q."/>
            <person name="Kim S."/>
        </authorList>
    </citation>
    <scope>NUCLEOTIDE SEQUENCE</scope>
    <source>
        <strain evidence="2">KCTC 12710</strain>
    </source>
</reference>
<dbReference type="SUPFAM" id="SSF56300">
    <property type="entry name" value="Metallo-dependent phosphatases"/>
    <property type="match status" value="1"/>
</dbReference>
<dbReference type="Proteomes" id="UP000636004">
    <property type="component" value="Unassembled WGS sequence"/>
</dbReference>
<feature type="domain" description="Calcineurin-like phosphoesterase" evidence="1">
    <location>
        <begin position="93"/>
        <end position="308"/>
    </location>
</feature>
<dbReference type="Gene3D" id="3.60.21.10">
    <property type="match status" value="1"/>
</dbReference>
<reference evidence="2" key="1">
    <citation type="journal article" date="2014" name="Int. J. Syst. Evol. Microbiol.">
        <title>Complete genome sequence of Corynebacterium casei LMG S-19264T (=DSM 44701T), isolated from a smear-ripened cheese.</title>
        <authorList>
            <consortium name="US DOE Joint Genome Institute (JGI-PGF)"/>
            <person name="Walter F."/>
            <person name="Albersmeier A."/>
            <person name="Kalinowski J."/>
            <person name="Ruckert C."/>
        </authorList>
    </citation>
    <scope>NUCLEOTIDE SEQUENCE</scope>
    <source>
        <strain evidence="2">KCTC 12710</strain>
    </source>
</reference>
<gene>
    <name evidence="2" type="ORF">GCM10007028_26480</name>
</gene>